<dbReference type="Proteomes" id="UP000028709">
    <property type="component" value="Unassembled WGS sequence"/>
</dbReference>
<reference evidence="2 3" key="1">
    <citation type="submission" date="2014-07" db="EMBL/GenBank/DDBJ databases">
        <title>Genome of Chryseobacterium piperi CTM.</title>
        <authorList>
            <person name="Pipes S.E."/>
            <person name="Stropko S.J."/>
            <person name="Newman J.D."/>
        </authorList>
    </citation>
    <scope>NUCLEOTIDE SEQUENCE [LARGE SCALE GENOMIC DNA]</scope>
    <source>
        <strain evidence="2 3">CTM</strain>
    </source>
</reference>
<dbReference type="AlphaFoldDB" id="A0A086BJK4"/>
<evidence type="ECO:0000313" key="2">
    <source>
        <dbReference type="EMBL" id="KFF29118.1"/>
    </source>
</evidence>
<evidence type="ECO:0000313" key="3">
    <source>
        <dbReference type="Proteomes" id="UP000028709"/>
    </source>
</evidence>
<dbReference type="STRING" id="558152.IQ37_07265"/>
<protein>
    <submittedName>
        <fullName evidence="2">Uncharacterized protein</fullName>
    </submittedName>
</protein>
<evidence type="ECO:0000256" key="1">
    <source>
        <dbReference type="SAM" id="Phobius"/>
    </source>
</evidence>
<name>A0A086BJK4_9FLAO</name>
<gene>
    <name evidence="2" type="ORF">IQ37_07265</name>
</gene>
<keyword evidence="1" id="KW-1133">Transmembrane helix</keyword>
<comment type="caution">
    <text evidence="2">The sequence shown here is derived from an EMBL/GenBank/DDBJ whole genome shotgun (WGS) entry which is preliminary data.</text>
</comment>
<proteinExistence type="predicted"/>
<keyword evidence="3" id="KW-1185">Reference proteome</keyword>
<accession>A0A086BJK4</accession>
<sequence length="79" mass="9499">MKFLKYFLMFIFLILIGGTLYFYIGIYSRLTPATIDSSIRSEKIFRIMDTQKEIINGTEIYDFIERKVQMFYFILTKSL</sequence>
<feature type="transmembrane region" description="Helical" evidence="1">
    <location>
        <begin position="6"/>
        <end position="24"/>
    </location>
</feature>
<organism evidence="2 3">
    <name type="scientific">Chryseobacterium piperi</name>
    <dbReference type="NCBI Taxonomy" id="558152"/>
    <lineage>
        <taxon>Bacteria</taxon>
        <taxon>Pseudomonadati</taxon>
        <taxon>Bacteroidota</taxon>
        <taxon>Flavobacteriia</taxon>
        <taxon>Flavobacteriales</taxon>
        <taxon>Weeksellaceae</taxon>
        <taxon>Chryseobacterium group</taxon>
        <taxon>Chryseobacterium</taxon>
    </lineage>
</organism>
<dbReference type="EMBL" id="JPRJ01000009">
    <property type="protein sequence ID" value="KFF29118.1"/>
    <property type="molecule type" value="Genomic_DNA"/>
</dbReference>
<keyword evidence="1" id="KW-0472">Membrane</keyword>
<keyword evidence="1" id="KW-0812">Transmembrane</keyword>